<feature type="transmembrane region" description="Helical" evidence="1">
    <location>
        <begin position="152"/>
        <end position="172"/>
    </location>
</feature>
<evidence type="ECO:0000256" key="1">
    <source>
        <dbReference type="SAM" id="Phobius"/>
    </source>
</evidence>
<gene>
    <name evidence="2" type="ORF">B7O87_07750</name>
</gene>
<accession>A0A1X4G7P4</accession>
<dbReference type="Proteomes" id="UP000192997">
    <property type="component" value="Unassembled WGS sequence"/>
</dbReference>
<dbReference type="EMBL" id="NBYN01000042">
    <property type="protein sequence ID" value="OSO90967.1"/>
    <property type="molecule type" value="Genomic_DNA"/>
</dbReference>
<sequence length="179" mass="20362">MTESTTFFLSPLIRITLLTLYIALTLPLPFLAEVTQAPVTPLVLWLGIIIGLVALYGVLTQRVIVNEQEIQVTYPIWVPKLLRQDWSLPWSEIKSLKCRTTGQGGLVYYFLTDEGKAYLLPMRVAGFNRLVKFVQLKTGMDTTDVRPLSQPWMYLILLICTIFLLLVDAWTINIANSMI</sequence>
<keyword evidence="1" id="KW-0472">Membrane</keyword>
<comment type="caution">
    <text evidence="2">The sequence shown here is derived from an EMBL/GenBank/DDBJ whole genome shotgun (WGS) entry which is preliminary data.</text>
</comment>
<protein>
    <submittedName>
        <fullName evidence="2">Uncharacterized protein</fullName>
    </submittedName>
</protein>
<evidence type="ECO:0000313" key="3">
    <source>
        <dbReference type="Proteomes" id="UP000192997"/>
    </source>
</evidence>
<organism evidence="2 3">
    <name type="scientific">Cylindrospermopsis raciborskii CENA303</name>
    <dbReference type="NCBI Taxonomy" id="1170769"/>
    <lineage>
        <taxon>Bacteria</taxon>
        <taxon>Bacillati</taxon>
        <taxon>Cyanobacteriota</taxon>
        <taxon>Cyanophyceae</taxon>
        <taxon>Nostocales</taxon>
        <taxon>Aphanizomenonaceae</taxon>
        <taxon>Cylindrospermopsis</taxon>
    </lineage>
</organism>
<dbReference type="RefSeq" id="WP_085728221.1">
    <property type="nucleotide sequence ID" value="NZ_NBYN01000042.1"/>
</dbReference>
<dbReference type="AlphaFoldDB" id="A0A1X4G7P4"/>
<evidence type="ECO:0000313" key="2">
    <source>
        <dbReference type="EMBL" id="OSO90967.1"/>
    </source>
</evidence>
<feature type="transmembrane region" description="Helical" evidence="1">
    <location>
        <begin position="12"/>
        <end position="30"/>
    </location>
</feature>
<keyword evidence="1" id="KW-0812">Transmembrane</keyword>
<proteinExistence type="predicted"/>
<reference evidence="3" key="1">
    <citation type="submission" date="2017-04" db="EMBL/GenBank/DDBJ databases">
        <authorList>
            <person name="Abreu V.A."/>
            <person name="Popin R.V."/>
            <person name="Rigonato J."/>
            <person name="Andreote A.P."/>
            <person name="Schaker P.C."/>
            <person name="Hoff-Risseti C."/>
            <person name="Alvarenga D.O."/>
            <person name="Varani A.M."/>
            <person name="Fiore M.F."/>
        </authorList>
    </citation>
    <scope>NUCLEOTIDE SEQUENCE [LARGE SCALE GENOMIC DNA]</scope>
    <source>
        <strain evidence="3">CENA303</strain>
    </source>
</reference>
<keyword evidence="1" id="KW-1133">Transmembrane helix</keyword>
<feature type="transmembrane region" description="Helical" evidence="1">
    <location>
        <begin position="42"/>
        <end position="59"/>
    </location>
</feature>
<name>A0A1X4G7P4_9CYAN</name>